<keyword evidence="2 7" id="KW-0813">Transport</keyword>
<dbReference type="InterPro" id="IPR026015">
    <property type="entry name" value="ATP_synth_OSCP/delta_N_sf"/>
</dbReference>
<evidence type="ECO:0000256" key="5">
    <source>
        <dbReference type="ARBA" id="ARBA00023136"/>
    </source>
</evidence>
<evidence type="ECO:0000313" key="9">
    <source>
        <dbReference type="Proteomes" id="UP000184251"/>
    </source>
</evidence>
<comment type="similarity">
    <text evidence="7">Belongs to the ATPase delta chain family.</text>
</comment>
<evidence type="ECO:0000256" key="1">
    <source>
        <dbReference type="ARBA" id="ARBA00004370"/>
    </source>
</evidence>
<name>A0A1M5A7U0_9FIRM</name>
<dbReference type="PANTHER" id="PTHR11910">
    <property type="entry name" value="ATP SYNTHASE DELTA CHAIN"/>
    <property type="match status" value="1"/>
</dbReference>
<keyword evidence="5 7" id="KW-0472">Membrane</keyword>
<dbReference type="PRINTS" id="PR00125">
    <property type="entry name" value="ATPASEDELTA"/>
</dbReference>
<keyword evidence="7" id="KW-1003">Cell membrane</keyword>
<keyword evidence="7" id="KW-0139">CF(1)</keyword>
<keyword evidence="4 7" id="KW-0406">Ion transport</keyword>
<dbReference type="SUPFAM" id="SSF47928">
    <property type="entry name" value="N-terminal domain of the delta subunit of the F1F0-ATP synthase"/>
    <property type="match status" value="1"/>
</dbReference>
<comment type="subcellular location">
    <subcellularLocation>
        <location evidence="7">Cell membrane</location>
        <topology evidence="7">Peripheral membrane protein</topology>
    </subcellularLocation>
    <subcellularLocation>
        <location evidence="1">Membrane</location>
    </subcellularLocation>
</comment>
<reference evidence="8 9" key="1">
    <citation type="submission" date="2016-11" db="EMBL/GenBank/DDBJ databases">
        <authorList>
            <person name="Jaros S."/>
            <person name="Januszkiewicz K."/>
            <person name="Wedrychowicz H."/>
        </authorList>
    </citation>
    <scope>NUCLEOTIDE SEQUENCE [LARGE SCALE GENOMIC DNA]</scope>
    <source>
        <strain evidence="8 9">DSM 14828</strain>
    </source>
</reference>
<dbReference type="GO" id="GO:0005886">
    <property type="term" value="C:plasma membrane"/>
    <property type="evidence" value="ECO:0007669"/>
    <property type="project" value="UniProtKB-SubCell"/>
</dbReference>
<dbReference type="NCBIfam" id="TIGR01145">
    <property type="entry name" value="ATP_synt_delta"/>
    <property type="match status" value="1"/>
</dbReference>
<dbReference type="InterPro" id="IPR000711">
    <property type="entry name" value="ATPase_OSCP/dsu"/>
</dbReference>
<keyword evidence="6 7" id="KW-0066">ATP synthesis</keyword>
<keyword evidence="9" id="KW-1185">Reference proteome</keyword>
<dbReference type="EMBL" id="FQTU01000028">
    <property type="protein sequence ID" value="SHF26348.1"/>
    <property type="molecule type" value="Genomic_DNA"/>
</dbReference>
<dbReference type="RefSeq" id="WP_073272273.1">
    <property type="nucleotide sequence ID" value="NZ_FQTU01000028.1"/>
</dbReference>
<organism evidence="8 9">
    <name type="scientific">Alkalibacter saccharofermentans DSM 14828</name>
    <dbReference type="NCBI Taxonomy" id="1120975"/>
    <lineage>
        <taxon>Bacteria</taxon>
        <taxon>Bacillati</taxon>
        <taxon>Bacillota</taxon>
        <taxon>Clostridia</taxon>
        <taxon>Eubacteriales</taxon>
        <taxon>Eubacteriaceae</taxon>
        <taxon>Alkalibacter</taxon>
    </lineage>
</organism>
<dbReference type="NCBIfam" id="NF004403">
    <property type="entry name" value="PRK05758.2-4"/>
    <property type="match status" value="1"/>
</dbReference>
<dbReference type="GO" id="GO:0046933">
    <property type="term" value="F:proton-transporting ATP synthase activity, rotational mechanism"/>
    <property type="evidence" value="ECO:0007669"/>
    <property type="project" value="UniProtKB-UniRule"/>
</dbReference>
<proteinExistence type="inferred from homology"/>
<dbReference type="GO" id="GO:0045259">
    <property type="term" value="C:proton-transporting ATP synthase complex"/>
    <property type="evidence" value="ECO:0007669"/>
    <property type="project" value="UniProtKB-KW"/>
</dbReference>
<dbReference type="Pfam" id="PF00213">
    <property type="entry name" value="OSCP"/>
    <property type="match status" value="1"/>
</dbReference>
<accession>A0A1M5A7U0</accession>
<evidence type="ECO:0000256" key="4">
    <source>
        <dbReference type="ARBA" id="ARBA00023065"/>
    </source>
</evidence>
<protein>
    <recommendedName>
        <fullName evidence="7">ATP synthase subunit delta</fullName>
    </recommendedName>
    <alternativeName>
        <fullName evidence="7">ATP synthase F(1) sector subunit delta</fullName>
    </alternativeName>
    <alternativeName>
        <fullName evidence="7">F-type ATPase subunit delta</fullName>
        <shortName evidence="7">F-ATPase subunit delta</shortName>
    </alternativeName>
</protein>
<dbReference type="STRING" id="1120975.SAMN02746064_02247"/>
<dbReference type="OrthoDB" id="9802471at2"/>
<keyword evidence="3 7" id="KW-0375">Hydrogen ion transport</keyword>
<evidence type="ECO:0000313" key="8">
    <source>
        <dbReference type="EMBL" id="SHF26348.1"/>
    </source>
</evidence>
<dbReference type="Gene3D" id="1.10.520.20">
    <property type="entry name" value="N-terminal domain of the delta subunit of the F1F0-ATP synthase"/>
    <property type="match status" value="1"/>
</dbReference>
<evidence type="ECO:0000256" key="3">
    <source>
        <dbReference type="ARBA" id="ARBA00022781"/>
    </source>
</evidence>
<evidence type="ECO:0000256" key="2">
    <source>
        <dbReference type="ARBA" id="ARBA00022448"/>
    </source>
</evidence>
<gene>
    <name evidence="7" type="primary">atpH</name>
    <name evidence="8" type="ORF">SAMN02746064_02247</name>
</gene>
<comment type="function">
    <text evidence="7">This protein is part of the stalk that links CF(0) to CF(1). It either transmits conformational changes from CF(0) to CF(1) or is implicated in proton conduction.</text>
</comment>
<dbReference type="HAMAP" id="MF_01416">
    <property type="entry name" value="ATP_synth_delta_bact"/>
    <property type="match status" value="1"/>
</dbReference>
<dbReference type="Proteomes" id="UP000184251">
    <property type="component" value="Unassembled WGS sequence"/>
</dbReference>
<evidence type="ECO:0000256" key="7">
    <source>
        <dbReference type="HAMAP-Rule" id="MF_01416"/>
    </source>
</evidence>
<comment type="function">
    <text evidence="7">F(1)F(0) ATP synthase produces ATP from ADP in the presence of a proton or sodium gradient. F-type ATPases consist of two structural domains, F(1) containing the extramembraneous catalytic core and F(0) containing the membrane proton channel, linked together by a central stalk and a peripheral stalk. During catalysis, ATP synthesis in the catalytic domain of F(1) is coupled via a rotary mechanism of the central stalk subunits to proton translocation.</text>
</comment>
<sequence length="185" mass="21377">MSLVGRKYSQALLEVAKEKGKTDEIYNQFKSIIEALDSNEKMWEILMLPSIEADEKKTIFENLFKGKIDGYLYSFLMISVDKNRVADLKNIFESFKDLYFVENNMVEATVVSAVALEEKDIKRLKEKLEKKYKKTVIIQSRIDQDIIGGLIVYVGDQIIDGSIRRKIAMIKNDLKEIRLQELGVN</sequence>
<dbReference type="AlphaFoldDB" id="A0A1M5A7U0"/>
<evidence type="ECO:0000256" key="6">
    <source>
        <dbReference type="ARBA" id="ARBA00023310"/>
    </source>
</evidence>